<keyword evidence="2" id="KW-1185">Reference proteome</keyword>
<reference evidence="2" key="1">
    <citation type="journal article" date="2023" name="Nat. Plants">
        <title>Single-cell RNA sequencing provides a high-resolution roadmap for understanding the multicellular compartmentation of specialized metabolism.</title>
        <authorList>
            <person name="Sun S."/>
            <person name="Shen X."/>
            <person name="Li Y."/>
            <person name="Li Y."/>
            <person name="Wang S."/>
            <person name="Li R."/>
            <person name="Zhang H."/>
            <person name="Shen G."/>
            <person name="Guo B."/>
            <person name="Wei J."/>
            <person name="Xu J."/>
            <person name="St-Pierre B."/>
            <person name="Chen S."/>
            <person name="Sun C."/>
        </authorList>
    </citation>
    <scope>NUCLEOTIDE SEQUENCE [LARGE SCALE GENOMIC DNA]</scope>
</reference>
<accession>A0ACC0C3Z2</accession>
<protein>
    <submittedName>
        <fullName evidence="1">Uncharacterized protein</fullName>
    </submittedName>
</protein>
<comment type="caution">
    <text evidence="1">The sequence shown here is derived from an EMBL/GenBank/DDBJ whole genome shotgun (WGS) entry which is preliminary data.</text>
</comment>
<name>A0ACC0C3Z2_CATRO</name>
<sequence length="425" mass="47116">MDDVEVSEASPPPFPATQSPTNNNYPILNVLEALKEASHQLQTNSSSSSDLDSAIKVLLELETESNSILSVDPHLSILSSHLADLKVLVQTQEESKSKHRIRSFLSNRVRAHEISRVSSLIESEIQAWIDRETTNELGKKLEEWSNNRTDSSSSSDEEILLAKLSQFRDRLHMGFDIQLQEMLLKSRIYSLLESLLCNSSISKSVREMAAYTLKELILFNKDVFVGQVLGGQTIKALVTMGSFCGLEVLKSLIKAIKSPLVDELESSGGIVKIVDTLDSTDLALKIMALDCIMEIGYYGRKEAIEAMLNAGLIKKLVDLQRSELGGELIDAGKSQSEECGAEIEGREVYLGMFETRGSKEKRFMESHPFTSCVAKFAVQLEVGEGLRQREKRAFKQEILKRVREASVSDAEAATIVAEVLWGSSP</sequence>
<gene>
    <name evidence="1" type="ORF">M9H77_00841</name>
</gene>
<evidence type="ECO:0000313" key="1">
    <source>
        <dbReference type="EMBL" id="KAI5679614.1"/>
    </source>
</evidence>
<evidence type="ECO:0000313" key="2">
    <source>
        <dbReference type="Proteomes" id="UP001060085"/>
    </source>
</evidence>
<dbReference type="EMBL" id="CM044701">
    <property type="protein sequence ID" value="KAI5679614.1"/>
    <property type="molecule type" value="Genomic_DNA"/>
</dbReference>
<organism evidence="1 2">
    <name type="scientific">Catharanthus roseus</name>
    <name type="common">Madagascar periwinkle</name>
    <name type="synonym">Vinca rosea</name>
    <dbReference type="NCBI Taxonomy" id="4058"/>
    <lineage>
        <taxon>Eukaryota</taxon>
        <taxon>Viridiplantae</taxon>
        <taxon>Streptophyta</taxon>
        <taxon>Embryophyta</taxon>
        <taxon>Tracheophyta</taxon>
        <taxon>Spermatophyta</taxon>
        <taxon>Magnoliopsida</taxon>
        <taxon>eudicotyledons</taxon>
        <taxon>Gunneridae</taxon>
        <taxon>Pentapetalae</taxon>
        <taxon>asterids</taxon>
        <taxon>lamiids</taxon>
        <taxon>Gentianales</taxon>
        <taxon>Apocynaceae</taxon>
        <taxon>Rauvolfioideae</taxon>
        <taxon>Vinceae</taxon>
        <taxon>Catharanthinae</taxon>
        <taxon>Catharanthus</taxon>
    </lineage>
</organism>
<proteinExistence type="predicted"/>
<dbReference type="Proteomes" id="UP001060085">
    <property type="component" value="Linkage Group LG01"/>
</dbReference>